<dbReference type="STRING" id="767817.Desgi_4430"/>
<name>R4KLV6_9FIRM</name>
<dbReference type="OrthoDB" id="2083547at2"/>
<keyword evidence="2" id="KW-1185">Reference proteome</keyword>
<gene>
    <name evidence="1" type="ORF">Desgi_4430</name>
</gene>
<protein>
    <submittedName>
        <fullName evidence="1">Uncharacterized protein</fullName>
    </submittedName>
</protein>
<dbReference type="RefSeq" id="WP_006524509.1">
    <property type="nucleotide sequence ID" value="NC_021184.1"/>
</dbReference>
<accession>R4KLV6</accession>
<reference evidence="1 2" key="1">
    <citation type="submission" date="2012-01" db="EMBL/GenBank/DDBJ databases">
        <title>Complete sequence of Desulfotomaculum gibsoniae DSM 7213.</title>
        <authorList>
            <consortium name="US DOE Joint Genome Institute"/>
            <person name="Lucas S."/>
            <person name="Han J."/>
            <person name="Lapidus A."/>
            <person name="Cheng J.-F."/>
            <person name="Goodwin L."/>
            <person name="Pitluck S."/>
            <person name="Peters L."/>
            <person name="Ovchinnikova G."/>
            <person name="Teshima H."/>
            <person name="Detter J.C."/>
            <person name="Han C."/>
            <person name="Tapia R."/>
            <person name="Land M."/>
            <person name="Hauser L."/>
            <person name="Kyrpides N."/>
            <person name="Ivanova N."/>
            <person name="Pagani I."/>
            <person name="Parshina S."/>
            <person name="Plugge C."/>
            <person name="Muyzer G."/>
            <person name="Kuever J."/>
            <person name="Ivanova A."/>
            <person name="Nazina T."/>
            <person name="Klenk H.-P."/>
            <person name="Brambilla E."/>
            <person name="Spring S."/>
            <person name="Stams A.F."/>
            <person name="Woyke T."/>
        </authorList>
    </citation>
    <scope>NUCLEOTIDE SEQUENCE [LARGE SCALE GENOMIC DNA]</scope>
    <source>
        <strain evidence="1 2">DSM 7213</strain>
    </source>
</reference>
<dbReference type="KEGG" id="dgi:Desgi_4430"/>
<proteinExistence type="predicted"/>
<dbReference type="AlphaFoldDB" id="R4KLV6"/>
<evidence type="ECO:0000313" key="2">
    <source>
        <dbReference type="Proteomes" id="UP000013520"/>
    </source>
</evidence>
<sequence length="236" mass="27234">MERITCSGPILIKFAPLKLAKSFRSGTIYMNSLDYFRGLEDDNKVRGDLLEGTHSLIAKDDFSQVLPQFGMDFPEAIKKKIIGGIHLLDEELKYYKVFCMYQLNCDFKSRYIEPIDTRVNNFGDTFVLIFNLKEFRRRIVAELEKGTYNALGFAGQGVEYYQYDTSTQKLGPLKKLDLYKWQNEYRLIAEPLEHTLDPLILNIGDISDISIIGSTSRLIEEIHFEGKELFVPGYNL</sequence>
<dbReference type="EMBL" id="CP003273">
    <property type="protein sequence ID" value="AGL03669.1"/>
    <property type="molecule type" value="Genomic_DNA"/>
</dbReference>
<dbReference type="Proteomes" id="UP000013520">
    <property type="component" value="Chromosome"/>
</dbReference>
<organism evidence="1 2">
    <name type="scientific">Desulfoscipio gibsoniae DSM 7213</name>
    <dbReference type="NCBI Taxonomy" id="767817"/>
    <lineage>
        <taxon>Bacteria</taxon>
        <taxon>Bacillati</taxon>
        <taxon>Bacillota</taxon>
        <taxon>Clostridia</taxon>
        <taxon>Eubacteriales</taxon>
        <taxon>Desulfallaceae</taxon>
        <taxon>Desulfoscipio</taxon>
    </lineage>
</organism>
<evidence type="ECO:0000313" key="1">
    <source>
        <dbReference type="EMBL" id="AGL03669.1"/>
    </source>
</evidence>
<dbReference type="eggNOG" id="ENOG5033IYW">
    <property type="taxonomic scope" value="Bacteria"/>
</dbReference>
<dbReference type="HOGENOM" id="CLU_1127891_0_0_9"/>